<feature type="domain" description="Alcohol dehydrogenase iron-type/glycerol dehydrogenase GldA" evidence="2">
    <location>
        <begin position="26"/>
        <end position="180"/>
    </location>
</feature>
<dbReference type="InterPro" id="IPR018211">
    <property type="entry name" value="ADH_Fe_CS"/>
</dbReference>
<name>A0A4R0S2A1_9APHY</name>
<dbReference type="PROSITE" id="PS00060">
    <property type="entry name" value="ADH_IRON_2"/>
    <property type="match status" value="1"/>
</dbReference>
<dbReference type="Proteomes" id="UP000292702">
    <property type="component" value="Unassembled WGS sequence"/>
</dbReference>
<comment type="caution">
    <text evidence="4">The sequence shown here is derived from an EMBL/GenBank/DDBJ whole genome shotgun (WGS) entry which is preliminary data.</text>
</comment>
<sequence length="401" mass="43501">MSTATPKLPPSLHGHYSYTDTDTLKDVIYGPGCLETALPDLLDKLGVKKAFIVTGRSLFEKTDVVKKVQAVLQKRDAYTAVYYGMRQHSPIADIRDGLRQFKESGADVIVSVGGGSPIDASKAMLYNLQQETGGPILHQIAIPTTLSAAEYTIYAGFTNEDGRKVGVGTQEMVPAGIILDAELTLGTPQRLWLSSGIRALDHAVESLDRAGGLTSIPLRYLAYGALKDLFQYLPACKADPENLEVRQRLQIASWMSLYPNRIEVNKYGAVGLSHALGHRLGASYSIPHGITSCLTLAPVVAIKAKHATPDDKKWLADALFFLSEPSTGSLEGDVKKLSDLIYRLVKGLGLKSTLEEYKVPDTDIEAIARHGVPNVEQEELFKDTVAALKSLSPVNTQKVNA</sequence>
<dbReference type="Pfam" id="PF25137">
    <property type="entry name" value="ADH_Fe_C"/>
    <property type="match status" value="1"/>
</dbReference>
<evidence type="ECO:0000313" key="4">
    <source>
        <dbReference type="EMBL" id="TCD71618.1"/>
    </source>
</evidence>
<dbReference type="Gene3D" id="3.40.50.1970">
    <property type="match status" value="1"/>
</dbReference>
<dbReference type="PANTHER" id="PTHR11496">
    <property type="entry name" value="ALCOHOL DEHYDROGENASE"/>
    <property type="match status" value="1"/>
</dbReference>
<dbReference type="PANTHER" id="PTHR11496:SF97">
    <property type="entry name" value="ALCOHOL DEHYDROGENASE IRON-TYPE_GLYCEROL DEHYDROGENASE GLDA DOMAIN-CONTAINING PROTEIN"/>
    <property type="match status" value="1"/>
</dbReference>
<dbReference type="AlphaFoldDB" id="A0A4R0S2A1"/>
<accession>A0A4R0S2A1</accession>
<keyword evidence="5" id="KW-1185">Reference proteome</keyword>
<feature type="domain" description="Fe-containing alcohol dehydrogenase-like C-terminal" evidence="3">
    <location>
        <begin position="194"/>
        <end position="372"/>
    </location>
</feature>
<dbReference type="EMBL" id="RWJN01000004">
    <property type="protein sequence ID" value="TCD71618.1"/>
    <property type="molecule type" value="Genomic_DNA"/>
</dbReference>
<dbReference type="Pfam" id="PF00465">
    <property type="entry name" value="Fe-ADH"/>
    <property type="match status" value="1"/>
</dbReference>
<dbReference type="SUPFAM" id="SSF56796">
    <property type="entry name" value="Dehydroquinate synthase-like"/>
    <property type="match status" value="1"/>
</dbReference>
<dbReference type="InterPro" id="IPR039697">
    <property type="entry name" value="Alcohol_dehydrogenase_Fe"/>
</dbReference>
<organism evidence="4 5">
    <name type="scientific">Steccherinum ochraceum</name>
    <dbReference type="NCBI Taxonomy" id="92696"/>
    <lineage>
        <taxon>Eukaryota</taxon>
        <taxon>Fungi</taxon>
        <taxon>Dikarya</taxon>
        <taxon>Basidiomycota</taxon>
        <taxon>Agaricomycotina</taxon>
        <taxon>Agaricomycetes</taxon>
        <taxon>Polyporales</taxon>
        <taxon>Steccherinaceae</taxon>
        <taxon>Steccherinum</taxon>
    </lineage>
</organism>
<gene>
    <name evidence="4" type="ORF">EIP91_007365</name>
</gene>
<dbReference type="Gene3D" id="1.20.1090.10">
    <property type="entry name" value="Dehydroquinate synthase-like - alpha domain"/>
    <property type="match status" value="1"/>
</dbReference>
<dbReference type="GO" id="GO:0046872">
    <property type="term" value="F:metal ion binding"/>
    <property type="evidence" value="ECO:0007669"/>
    <property type="project" value="InterPro"/>
</dbReference>
<dbReference type="GO" id="GO:0004022">
    <property type="term" value="F:alcohol dehydrogenase (NAD+) activity"/>
    <property type="evidence" value="ECO:0007669"/>
    <property type="project" value="TreeGrafter"/>
</dbReference>
<dbReference type="STRING" id="92696.A0A4R0S2A1"/>
<dbReference type="InterPro" id="IPR001670">
    <property type="entry name" value="ADH_Fe/GldA"/>
</dbReference>
<dbReference type="CDD" id="cd08192">
    <property type="entry name" value="MAR-like"/>
    <property type="match status" value="1"/>
</dbReference>
<dbReference type="GO" id="GO:0005739">
    <property type="term" value="C:mitochondrion"/>
    <property type="evidence" value="ECO:0007669"/>
    <property type="project" value="TreeGrafter"/>
</dbReference>
<evidence type="ECO:0000259" key="3">
    <source>
        <dbReference type="Pfam" id="PF25137"/>
    </source>
</evidence>
<evidence type="ECO:0000259" key="2">
    <source>
        <dbReference type="Pfam" id="PF00465"/>
    </source>
</evidence>
<protein>
    <submittedName>
        <fullName evidence="4">Uncharacterized protein</fullName>
    </submittedName>
</protein>
<dbReference type="OrthoDB" id="3360544at2759"/>
<keyword evidence="1" id="KW-0560">Oxidoreductase</keyword>
<evidence type="ECO:0000313" key="5">
    <source>
        <dbReference type="Proteomes" id="UP000292702"/>
    </source>
</evidence>
<reference evidence="4 5" key="1">
    <citation type="submission" date="2018-11" db="EMBL/GenBank/DDBJ databases">
        <title>Genome assembly of Steccherinum ochraceum LE-BIN_3174, the white-rot fungus of the Steccherinaceae family (The Residual Polyporoid clade, Polyporales, Basidiomycota).</title>
        <authorList>
            <person name="Fedorova T.V."/>
            <person name="Glazunova O.A."/>
            <person name="Landesman E.O."/>
            <person name="Moiseenko K.V."/>
            <person name="Psurtseva N.V."/>
            <person name="Savinova O.S."/>
            <person name="Shakhova N.V."/>
            <person name="Tyazhelova T.V."/>
            <person name="Vasina D.V."/>
        </authorList>
    </citation>
    <scope>NUCLEOTIDE SEQUENCE [LARGE SCALE GENOMIC DNA]</scope>
    <source>
        <strain evidence="4 5">LE-BIN_3174</strain>
    </source>
</reference>
<evidence type="ECO:0000256" key="1">
    <source>
        <dbReference type="ARBA" id="ARBA00023002"/>
    </source>
</evidence>
<proteinExistence type="predicted"/>
<dbReference type="InterPro" id="IPR056798">
    <property type="entry name" value="ADH_Fe_C"/>
</dbReference>